<dbReference type="GO" id="GO:0007018">
    <property type="term" value="P:microtubule-based movement"/>
    <property type="evidence" value="ECO:0007669"/>
    <property type="project" value="InterPro"/>
</dbReference>
<dbReference type="Gene3D" id="1.10.150.280">
    <property type="entry name" value="AF1531-like domain"/>
    <property type="match status" value="1"/>
</dbReference>
<keyword evidence="7 8" id="KW-0505">Motor protein</keyword>
<dbReference type="GO" id="GO:0005524">
    <property type="term" value="F:ATP binding"/>
    <property type="evidence" value="ECO:0007669"/>
    <property type="project" value="UniProtKB-UniRule"/>
</dbReference>
<dbReference type="SUPFAM" id="SSF47781">
    <property type="entry name" value="RuvA domain 2-like"/>
    <property type="match status" value="1"/>
</dbReference>
<keyword evidence="4 7" id="KW-0067">ATP-binding</keyword>
<protein>
    <recommendedName>
        <fullName evidence="8">Kinesin-like protein</fullName>
    </recommendedName>
</protein>
<dbReference type="PRINTS" id="PR00380">
    <property type="entry name" value="KINESINHEAVY"/>
</dbReference>
<accession>A0A0P5ZV78</accession>
<feature type="binding site" evidence="7">
    <location>
        <begin position="91"/>
        <end position="98"/>
    </location>
    <ligand>
        <name>ATP</name>
        <dbReference type="ChEBI" id="CHEBI:30616"/>
    </ligand>
</feature>
<gene>
    <name evidence="10" type="ORF">APZ42_011617</name>
</gene>
<dbReference type="InterPro" id="IPR001752">
    <property type="entry name" value="Kinesin_motor_dom"/>
</dbReference>
<dbReference type="CDD" id="cd00106">
    <property type="entry name" value="KISc"/>
    <property type="match status" value="1"/>
</dbReference>
<evidence type="ECO:0000256" key="3">
    <source>
        <dbReference type="ARBA" id="ARBA00022741"/>
    </source>
</evidence>
<comment type="caution">
    <text evidence="10">The sequence shown here is derived from an EMBL/GenBank/DDBJ whole genome shotgun (WGS) entry which is preliminary data.</text>
</comment>
<dbReference type="GO" id="GO:0005875">
    <property type="term" value="C:microtubule associated complex"/>
    <property type="evidence" value="ECO:0007669"/>
    <property type="project" value="TreeGrafter"/>
</dbReference>
<feature type="compositionally biased region" description="Polar residues" evidence="9">
    <location>
        <begin position="544"/>
        <end position="557"/>
    </location>
</feature>
<evidence type="ECO:0000313" key="11">
    <source>
        <dbReference type="Proteomes" id="UP000076858"/>
    </source>
</evidence>
<evidence type="ECO:0000256" key="6">
    <source>
        <dbReference type="ARBA" id="ARBA00023212"/>
    </source>
</evidence>
<dbReference type="GO" id="GO:0003777">
    <property type="term" value="F:microtubule motor activity"/>
    <property type="evidence" value="ECO:0007669"/>
    <property type="project" value="InterPro"/>
</dbReference>
<keyword evidence="2" id="KW-0963">Cytoplasm</keyword>
<dbReference type="Gene3D" id="3.40.850.10">
    <property type="entry name" value="Kinesin motor domain"/>
    <property type="match status" value="1"/>
</dbReference>
<feature type="region of interest" description="Disordered" evidence="9">
    <location>
        <begin position="531"/>
        <end position="557"/>
    </location>
</feature>
<dbReference type="GO" id="GO:0008017">
    <property type="term" value="F:microtubule binding"/>
    <property type="evidence" value="ECO:0007669"/>
    <property type="project" value="InterPro"/>
</dbReference>
<dbReference type="PANTHER" id="PTHR47969:SF15">
    <property type="entry name" value="CHROMOSOME-ASSOCIATED KINESIN KIF4A-RELATED"/>
    <property type="match status" value="1"/>
</dbReference>
<dbReference type="STRING" id="35525.A0A0P5ZV78"/>
<keyword evidence="11" id="KW-1185">Reference proteome</keyword>
<evidence type="ECO:0000256" key="4">
    <source>
        <dbReference type="ARBA" id="ARBA00022840"/>
    </source>
</evidence>
<dbReference type="Proteomes" id="UP000076858">
    <property type="component" value="Unassembled WGS sequence"/>
</dbReference>
<dbReference type="GO" id="GO:0005874">
    <property type="term" value="C:microtubule"/>
    <property type="evidence" value="ECO:0007669"/>
    <property type="project" value="UniProtKB-KW"/>
</dbReference>
<evidence type="ECO:0000313" key="10">
    <source>
        <dbReference type="EMBL" id="KZS21646.1"/>
    </source>
</evidence>
<dbReference type="Pfam" id="PF00225">
    <property type="entry name" value="Kinesin"/>
    <property type="match status" value="1"/>
</dbReference>
<dbReference type="Pfam" id="PF12836">
    <property type="entry name" value="HHH_3"/>
    <property type="match status" value="1"/>
</dbReference>
<dbReference type="OrthoDB" id="6237065at2759"/>
<dbReference type="GO" id="GO:0051231">
    <property type="term" value="P:spindle elongation"/>
    <property type="evidence" value="ECO:0007669"/>
    <property type="project" value="TreeGrafter"/>
</dbReference>
<keyword evidence="6" id="KW-0206">Cytoskeleton</keyword>
<evidence type="ECO:0000256" key="2">
    <source>
        <dbReference type="ARBA" id="ARBA00022490"/>
    </source>
</evidence>
<sequence>MDAPVKVQVRIKPSSKWNNLPPYSNDDLLNDEDSILVKLSSTKVEFNQEKEFHFDHVYDINCNQKEVFEKSTLPLLNQLIFGYNVTVMAYGPTGSGKSYTLGTANSNVELACSNHDDAGLLAQIVTWIFSKKTDSSEEQYQISKVQISFLEIYKEEIFDLLSPVVSKIEVKNDKVENVIMENITDVEVHNQEKALHLIRKANLRRQVKKTKSNDSSSRSHAIISLKLEIQRNGEIRHAVFKIVDLAGSEAVAKDGTTGEIKNEGIFINKGLLALGKVINALNSKNVSHIPHRESVLTRALKDSLSGNSLTVLICCVKADVQSIPTTSAALQFASKARAIKTKVQSSFKTPLKPALVQVQFKTPGKTHFKTPKCTPWRTPFATIERNRKVMTPGGSSFAVPEQLAMSEKCPNLDESVLVSGSFKRNLSKLSDSEDIENRIQKAVMERVDSFLEGFKDKLAHSLLVNCSQRLSCQSLLGENATSNSYQITSYGSEPDALNLTSVLTDSISQINDGRRRSTRLAEKRQTLSNVTTKENDSKLVVPTPRSSSTRKNVKRASTLSLPIPEGKSEQNIAKYKKDMLDYLNRASQSQMQKLPSIGPKAGHSIITYRNLNGSFNDLETLKLVPGLRKNFHENFLKVNFLD</sequence>
<dbReference type="GO" id="GO:0007052">
    <property type="term" value="P:mitotic spindle organization"/>
    <property type="evidence" value="ECO:0007669"/>
    <property type="project" value="TreeGrafter"/>
</dbReference>
<dbReference type="PANTHER" id="PTHR47969">
    <property type="entry name" value="CHROMOSOME-ASSOCIATED KINESIN KIF4A-RELATED"/>
    <property type="match status" value="1"/>
</dbReference>
<evidence type="ECO:0000256" key="9">
    <source>
        <dbReference type="SAM" id="MobiDB-lite"/>
    </source>
</evidence>
<evidence type="ECO:0000256" key="1">
    <source>
        <dbReference type="ARBA" id="ARBA00004245"/>
    </source>
</evidence>
<dbReference type="PROSITE" id="PS50067">
    <property type="entry name" value="KINESIN_MOTOR_2"/>
    <property type="match status" value="1"/>
</dbReference>
<dbReference type="AlphaFoldDB" id="A0A0P5ZV78"/>
<dbReference type="PROSITE" id="PS00411">
    <property type="entry name" value="KINESIN_MOTOR_1"/>
    <property type="match status" value="1"/>
</dbReference>
<keyword evidence="5" id="KW-0175">Coiled coil</keyword>
<dbReference type="EMBL" id="LRGB01000024">
    <property type="protein sequence ID" value="KZS21646.1"/>
    <property type="molecule type" value="Genomic_DNA"/>
</dbReference>
<dbReference type="InterPro" id="IPR027417">
    <property type="entry name" value="P-loop_NTPase"/>
</dbReference>
<dbReference type="InterPro" id="IPR010994">
    <property type="entry name" value="RuvA_2-like"/>
</dbReference>
<organism evidence="10 11">
    <name type="scientific">Daphnia magna</name>
    <dbReference type="NCBI Taxonomy" id="35525"/>
    <lineage>
        <taxon>Eukaryota</taxon>
        <taxon>Metazoa</taxon>
        <taxon>Ecdysozoa</taxon>
        <taxon>Arthropoda</taxon>
        <taxon>Crustacea</taxon>
        <taxon>Branchiopoda</taxon>
        <taxon>Diplostraca</taxon>
        <taxon>Cladocera</taxon>
        <taxon>Anomopoda</taxon>
        <taxon>Daphniidae</taxon>
        <taxon>Daphnia</taxon>
    </lineage>
</organism>
<dbReference type="SMART" id="SM00129">
    <property type="entry name" value="KISc"/>
    <property type="match status" value="1"/>
</dbReference>
<dbReference type="InterPro" id="IPR027640">
    <property type="entry name" value="Kinesin-like_fam"/>
</dbReference>
<name>A0A0P5ZV78_9CRUS</name>
<proteinExistence type="inferred from homology"/>
<reference evidence="10 11" key="1">
    <citation type="submission" date="2016-03" db="EMBL/GenBank/DDBJ databases">
        <title>EvidentialGene: Evidence-directed Construction of Genes on Genomes.</title>
        <authorList>
            <person name="Gilbert D.G."/>
            <person name="Choi J.-H."/>
            <person name="Mockaitis K."/>
            <person name="Colbourne J."/>
            <person name="Pfrender M."/>
        </authorList>
    </citation>
    <scope>NUCLEOTIDE SEQUENCE [LARGE SCALE GENOMIC DNA]</scope>
    <source>
        <strain evidence="10 11">Xinb3</strain>
        <tissue evidence="10">Complete organism</tissue>
    </source>
</reference>
<dbReference type="InterPro" id="IPR019821">
    <property type="entry name" value="Kinesin_motor_CS"/>
</dbReference>
<evidence type="ECO:0000256" key="8">
    <source>
        <dbReference type="RuleBase" id="RU000394"/>
    </source>
</evidence>
<keyword evidence="3 7" id="KW-0547">Nucleotide-binding</keyword>
<comment type="similarity">
    <text evidence="7 8">Belongs to the TRAFAC class myosin-kinesin ATPase superfamily. Kinesin family.</text>
</comment>
<evidence type="ECO:0000256" key="7">
    <source>
        <dbReference type="PROSITE-ProRule" id="PRU00283"/>
    </source>
</evidence>
<evidence type="ECO:0000256" key="5">
    <source>
        <dbReference type="ARBA" id="ARBA00023054"/>
    </source>
</evidence>
<dbReference type="SUPFAM" id="SSF52540">
    <property type="entry name" value="P-loop containing nucleoside triphosphate hydrolases"/>
    <property type="match status" value="1"/>
</dbReference>
<comment type="subcellular location">
    <subcellularLocation>
        <location evidence="1">Cytoplasm</location>
        <location evidence="1">Cytoskeleton</location>
    </subcellularLocation>
</comment>
<dbReference type="InterPro" id="IPR036961">
    <property type="entry name" value="Kinesin_motor_dom_sf"/>
</dbReference>
<keyword evidence="8" id="KW-0493">Microtubule</keyword>